<dbReference type="InterPro" id="IPR001948">
    <property type="entry name" value="Peptidase_M18"/>
</dbReference>
<organism evidence="1 2">
    <name type="scientific">Tissierella simiarum</name>
    <dbReference type="NCBI Taxonomy" id="2841534"/>
    <lineage>
        <taxon>Bacteria</taxon>
        <taxon>Bacillati</taxon>
        <taxon>Bacillota</taxon>
        <taxon>Tissierellia</taxon>
        <taxon>Tissierellales</taxon>
        <taxon>Tissierellaceae</taxon>
        <taxon>Tissierella</taxon>
    </lineage>
</organism>
<dbReference type="Pfam" id="PF02127">
    <property type="entry name" value="Peptidase_M18"/>
    <property type="match status" value="1"/>
</dbReference>
<dbReference type="GO" id="GO:0032259">
    <property type="term" value="P:methylation"/>
    <property type="evidence" value="ECO:0007669"/>
    <property type="project" value="UniProtKB-KW"/>
</dbReference>
<accession>A0ABS6E3M1</accession>
<gene>
    <name evidence="1" type="ORF">KQI42_05095</name>
</gene>
<dbReference type="EMBL" id="JAHLPM010000003">
    <property type="protein sequence ID" value="MBU5437374.1"/>
    <property type="molecule type" value="Genomic_DNA"/>
</dbReference>
<keyword evidence="1" id="KW-0645">Protease</keyword>
<dbReference type="RefSeq" id="WP_216517413.1">
    <property type="nucleotide sequence ID" value="NZ_JAHLPM010000003.1"/>
</dbReference>
<keyword evidence="1" id="KW-0489">Methyltransferase</keyword>
<keyword evidence="1" id="KW-0808">Transferase</keyword>
<comment type="caution">
    <text evidence="1">The sequence shown here is derived from an EMBL/GenBank/DDBJ whole genome shotgun (WGS) entry which is preliminary data.</text>
</comment>
<keyword evidence="1" id="KW-0031">Aminopeptidase</keyword>
<dbReference type="PANTHER" id="PTHR28570">
    <property type="entry name" value="ASPARTYL AMINOPEPTIDASE"/>
    <property type="match status" value="1"/>
</dbReference>
<dbReference type="GO" id="GO:0008168">
    <property type="term" value="F:methyltransferase activity"/>
    <property type="evidence" value="ECO:0007669"/>
    <property type="project" value="UniProtKB-KW"/>
</dbReference>
<dbReference type="Proteomes" id="UP000749471">
    <property type="component" value="Unassembled WGS sequence"/>
</dbReference>
<keyword evidence="1" id="KW-0378">Hydrolase</keyword>
<dbReference type="PANTHER" id="PTHR28570:SF3">
    <property type="entry name" value="ASPARTYL AMINOPEPTIDASE"/>
    <property type="match status" value="1"/>
</dbReference>
<protein>
    <submittedName>
        <fullName evidence="1">M18 family aminopeptidase</fullName>
    </submittedName>
</protein>
<dbReference type="CDD" id="cd05658">
    <property type="entry name" value="M18_DAP"/>
    <property type="match status" value="1"/>
</dbReference>
<evidence type="ECO:0000313" key="2">
    <source>
        <dbReference type="Proteomes" id="UP000749471"/>
    </source>
</evidence>
<evidence type="ECO:0000313" key="1">
    <source>
        <dbReference type="EMBL" id="MBU5437374.1"/>
    </source>
</evidence>
<reference evidence="1 2" key="1">
    <citation type="submission" date="2021-06" db="EMBL/GenBank/DDBJ databases">
        <authorList>
            <person name="Sun Q."/>
            <person name="Li D."/>
        </authorList>
    </citation>
    <scope>NUCLEOTIDE SEQUENCE [LARGE SCALE GENOMIC DNA]</scope>
    <source>
        <strain evidence="1 2">MSJ-40</strain>
    </source>
</reference>
<name>A0ABS6E3M1_9FIRM</name>
<dbReference type="GO" id="GO:0004177">
    <property type="term" value="F:aminopeptidase activity"/>
    <property type="evidence" value="ECO:0007669"/>
    <property type="project" value="UniProtKB-KW"/>
</dbReference>
<proteinExistence type="predicted"/>
<keyword evidence="2" id="KW-1185">Reference proteome</keyword>
<dbReference type="NCBIfam" id="NF002759">
    <property type="entry name" value="PRK02813.1"/>
    <property type="match status" value="1"/>
</dbReference>
<sequence length="433" mass="48539">MNKELKFSKELIEFIDKSPSSFHVVKNIKDRLNKAGYMELNFKDRWTLEKEGKYYVTNNNSAIIAFVVGSGEVEKDGFKLIGSHTDAPGFRIKPNPEMVVENRYLKLNTETYGGPILNSWFDRPLSLAGRIALKGSNPLKPEYRLINIDKDLMIIPNLAIHMNREVNEGVKINKQTDTLPLLSLIDEKFKKDNFLFNLIGDLINEKAENIFDADIFLYGREKGSIVGLNDEFISVGKLDDLAMVHGSIEALLNSKVSKATNVCVCFDNEEVGSTTKQGAASPMLRIALERITMALKKDREDYYRALSNSFLISADMAHGVHPNYSDKHDPTNRPVLNKGPVIKISANQSYTTDSITSAIYEDICRSAKVPVQKFVNRSDARGGSTIGPINTTQLDIPSLDIGNPILGMHSIREIGGVLDHYYGYKSFIEFYNI</sequence>